<evidence type="ECO:0000256" key="1">
    <source>
        <dbReference type="ARBA" id="ARBA00005417"/>
    </source>
</evidence>
<dbReference type="RefSeq" id="WP_190616564.1">
    <property type="nucleotide sequence ID" value="NZ_CP061538.1"/>
</dbReference>
<evidence type="ECO:0000313" key="6">
    <source>
        <dbReference type="EMBL" id="QNV39057.1"/>
    </source>
</evidence>
<name>A0A7H2BHB1_9MICC</name>
<proteinExistence type="inferred from homology"/>
<dbReference type="GO" id="GO:0005524">
    <property type="term" value="F:ATP binding"/>
    <property type="evidence" value="ECO:0007669"/>
    <property type="project" value="UniProtKB-KW"/>
</dbReference>
<feature type="domain" description="ABC transporter" evidence="5">
    <location>
        <begin position="26"/>
        <end position="256"/>
    </location>
</feature>
<dbReference type="EMBL" id="CP061538">
    <property type="protein sequence ID" value="QNV39057.1"/>
    <property type="molecule type" value="Genomic_DNA"/>
</dbReference>
<dbReference type="InterPro" id="IPR050095">
    <property type="entry name" value="ECF_ABC_transporter_ATP-bd"/>
</dbReference>
<evidence type="ECO:0000259" key="5">
    <source>
        <dbReference type="PROSITE" id="PS50893"/>
    </source>
</evidence>
<keyword evidence="3" id="KW-0547">Nucleotide-binding</keyword>
<dbReference type="PROSITE" id="PS50893">
    <property type="entry name" value="ABC_TRANSPORTER_2"/>
    <property type="match status" value="1"/>
</dbReference>
<dbReference type="CDD" id="cd03225">
    <property type="entry name" value="ABC_cobalt_CbiO_domain1"/>
    <property type="match status" value="1"/>
</dbReference>
<dbReference type="SMART" id="SM00382">
    <property type="entry name" value="AAA"/>
    <property type="match status" value="1"/>
</dbReference>
<gene>
    <name evidence="6" type="ORF">IDM48_06405</name>
</gene>
<dbReference type="Pfam" id="PF00005">
    <property type="entry name" value="ABC_tran"/>
    <property type="match status" value="1"/>
</dbReference>
<dbReference type="InterPro" id="IPR003439">
    <property type="entry name" value="ABC_transporter-like_ATP-bd"/>
</dbReference>
<evidence type="ECO:0000256" key="4">
    <source>
        <dbReference type="ARBA" id="ARBA00022840"/>
    </source>
</evidence>
<keyword evidence="7" id="KW-1185">Reference proteome</keyword>
<organism evidence="6 7">
    <name type="scientific">Rothia amarae</name>
    <dbReference type="NCBI Taxonomy" id="169480"/>
    <lineage>
        <taxon>Bacteria</taxon>
        <taxon>Bacillati</taxon>
        <taxon>Actinomycetota</taxon>
        <taxon>Actinomycetes</taxon>
        <taxon>Micrococcales</taxon>
        <taxon>Micrococcaceae</taxon>
        <taxon>Rothia</taxon>
    </lineage>
</organism>
<dbReference type="GO" id="GO:0016887">
    <property type="term" value="F:ATP hydrolysis activity"/>
    <property type="evidence" value="ECO:0007669"/>
    <property type="project" value="InterPro"/>
</dbReference>
<evidence type="ECO:0000256" key="2">
    <source>
        <dbReference type="ARBA" id="ARBA00022448"/>
    </source>
</evidence>
<comment type="similarity">
    <text evidence="1">Belongs to the ABC transporter superfamily.</text>
</comment>
<dbReference type="PANTHER" id="PTHR43553:SF24">
    <property type="entry name" value="ENERGY-COUPLING FACTOR TRANSPORTER ATP-BINDING PROTEIN ECFA1"/>
    <property type="match status" value="1"/>
</dbReference>
<sequence>MPFFNRRTLSTNTTSRPVVFSPAAGLELQNVSVTGETPEGTSTILHEITVSLRQPKTAVLGLNGSGKSTFLKLFNGLTHCSAGTVNVHGVNVQEHTPDVRRTAGLLFSDPQAQLIMPTPTEDVELSLQRLNLNSARRRQRALELLTQRGLEHRAHHSIYQLSGGERQLVALTAVLAVEPTVLLLDEPTTLLDLRNALRLMELLEQLPQQMVISTHDLELAARCDEAIIIHEGKLIDQGPAPDIIDIYRDYCAQGFPAEDERRGGHE</sequence>
<dbReference type="InterPro" id="IPR027417">
    <property type="entry name" value="P-loop_NTPase"/>
</dbReference>
<dbReference type="Proteomes" id="UP000516421">
    <property type="component" value="Chromosome"/>
</dbReference>
<dbReference type="GO" id="GO:0043190">
    <property type="term" value="C:ATP-binding cassette (ABC) transporter complex"/>
    <property type="evidence" value="ECO:0007669"/>
    <property type="project" value="TreeGrafter"/>
</dbReference>
<evidence type="ECO:0000313" key="7">
    <source>
        <dbReference type="Proteomes" id="UP000516421"/>
    </source>
</evidence>
<accession>A0A7H2BHB1</accession>
<dbReference type="GO" id="GO:0042626">
    <property type="term" value="F:ATPase-coupled transmembrane transporter activity"/>
    <property type="evidence" value="ECO:0007669"/>
    <property type="project" value="TreeGrafter"/>
</dbReference>
<dbReference type="SUPFAM" id="SSF52540">
    <property type="entry name" value="P-loop containing nucleoside triphosphate hydrolases"/>
    <property type="match status" value="1"/>
</dbReference>
<keyword evidence="2" id="KW-0813">Transport</keyword>
<keyword evidence="4 6" id="KW-0067">ATP-binding</keyword>
<protein>
    <submittedName>
        <fullName evidence="6">ABC transporter ATP-binding protein</fullName>
    </submittedName>
</protein>
<dbReference type="KEGG" id="rama:IDM48_06405"/>
<dbReference type="Gene3D" id="3.40.50.300">
    <property type="entry name" value="P-loop containing nucleotide triphosphate hydrolases"/>
    <property type="match status" value="1"/>
</dbReference>
<evidence type="ECO:0000256" key="3">
    <source>
        <dbReference type="ARBA" id="ARBA00022741"/>
    </source>
</evidence>
<reference evidence="6 7" key="1">
    <citation type="submission" date="2020-09" db="EMBL/GenBank/DDBJ databases">
        <title>Investigation of environmental microbe.</title>
        <authorList>
            <person name="Ou Y."/>
            <person name="Kang Q."/>
        </authorList>
    </citation>
    <scope>NUCLEOTIDE SEQUENCE [LARGE SCALE GENOMIC DNA]</scope>
    <source>
        <strain evidence="6 7">KJZ-9</strain>
    </source>
</reference>
<dbReference type="AlphaFoldDB" id="A0A7H2BHB1"/>
<dbReference type="InterPro" id="IPR015856">
    <property type="entry name" value="ABC_transpr_CbiO/EcfA_su"/>
</dbReference>
<dbReference type="PANTHER" id="PTHR43553">
    <property type="entry name" value="HEAVY METAL TRANSPORTER"/>
    <property type="match status" value="1"/>
</dbReference>
<dbReference type="InterPro" id="IPR003593">
    <property type="entry name" value="AAA+_ATPase"/>
</dbReference>